<name>A0A3N0GUW1_9ACTN</name>
<evidence type="ECO:0000256" key="1">
    <source>
        <dbReference type="SAM" id="Coils"/>
    </source>
</evidence>
<dbReference type="Proteomes" id="UP000279994">
    <property type="component" value="Unassembled WGS sequence"/>
</dbReference>
<dbReference type="Gene3D" id="1.20.5.340">
    <property type="match status" value="1"/>
</dbReference>
<accession>A0A3N0GUW1</accession>
<dbReference type="AlphaFoldDB" id="A0A3N0GUW1"/>
<gene>
    <name evidence="2" type="ORF">EFL26_07065</name>
</gene>
<comment type="caution">
    <text evidence="2">The sequence shown here is derived from an EMBL/GenBank/DDBJ whole genome shotgun (WGS) entry which is preliminary data.</text>
</comment>
<dbReference type="RefSeq" id="WP_123222174.1">
    <property type="nucleotide sequence ID" value="NZ_RJSF01000019.1"/>
</dbReference>
<dbReference type="OrthoDB" id="3541690at2"/>
<proteinExistence type="predicted"/>
<keyword evidence="3" id="KW-1185">Reference proteome</keyword>
<dbReference type="SUPFAM" id="SSF57997">
    <property type="entry name" value="Tropomyosin"/>
    <property type="match status" value="1"/>
</dbReference>
<sequence>MTTEELLEVADGLYAEPLGAFTGARDAAAKAAGDKELAARVKALKKPSVAAWAVNLLVRRESAQIDQVLTLGASLRAAAESMAGDELRTLTRQRRQLTNALAETTRELAREHDVRLTTAVLDQVEGVLTAAMLDPVAAQVVRSGLLLTAFTPTGISEIDVEVVCAVPEALGPDVAHRARATEREAPSLRLVPEDDRVRREAAQDAVEEATRGVEEAREELAHVESNVKNLHARRLQLQGEIDELRRRLAGLEEDVDAVDEDLEDAEAAQEEAAAALHEAEAELASARQALADLPGG</sequence>
<reference evidence="2 3" key="1">
    <citation type="submission" date="2018-11" db="EMBL/GenBank/DDBJ databases">
        <authorList>
            <person name="Li F."/>
        </authorList>
    </citation>
    <scope>NUCLEOTIDE SEQUENCE [LARGE SCALE GENOMIC DNA]</scope>
    <source>
        <strain evidence="2 3">Gsoil 818</strain>
    </source>
</reference>
<dbReference type="EMBL" id="RJSF01000019">
    <property type="protein sequence ID" value="RNM15920.1"/>
    <property type="molecule type" value="Genomic_DNA"/>
</dbReference>
<evidence type="ECO:0000313" key="3">
    <source>
        <dbReference type="Proteomes" id="UP000279994"/>
    </source>
</evidence>
<keyword evidence="1" id="KW-0175">Coiled coil</keyword>
<organism evidence="2 3">
    <name type="scientific">Nocardioides pocheonensis</name>
    <dbReference type="NCBI Taxonomy" id="661485"/>
    <lineage>
        <taxon>Bacteria</taxon>
        <taxon>Bacillati</taxon>
        <taxon>Actinomycetota</taxon>
        <taxon>Actinomycetes</taxon>
        <taxon>Propionibacteriales</taxon>
        <taxon>Nocardioidaceae</taxon>
        <taxon>Nocardioides</taxon>
    </lineage>
</organism>
<feature type="coiled-coil region" evidence="1">
    <location>
        <begin position="199"/>
        <end position="289"/>
    </location>
</feature>
<evidence type="ECO:0000313" key="2">
    <source>
        <dbReference type="EMBL" id="RNM15920.1"/>
    </source>
</evidence>
<protein>
    <submittedName>
        <fullName evidence="2">Uncharacterized protein</fullName>
    </submittedName>
</protein>